<evidence type="ECO:0000256" key="3">
    <source>
        <dbReference type="ARBA" id="ARBA00022525"/>
    </source>
</evidence>
<evidence type="ECO:0000256" key="6">
    <source>
        <dbReference type="ARBA" id="ARBA00023180"/>
    </source>
</evidence>
<protein>
    <recommendedName>
        <fullName evidence="7">TGF-beta propeptide domain-containing protein</fullName>
    </recommendedName>
</protein>
<evidence type="ECO:0000313" key="8">
    <source>
        <dbReference type="Ensembl" id="ENSLAFP00000028534.1"/>
    </source>
</evidence>
<evidence type="ECO:0000256" key="2">
    <source>
        <dbReference type="ARBA" id="ARBA00006656"/>
    </source>
</evidence>
<dbReference type="Ensembl" id="ENSLAFT00000030539.1">
    <property type="protein sequence ID" value="ENSLAFP00000028534.1"/>
    <property type="gene ID" value="ENSLAFG00000010722.3"/>
</dbReference>
<reference evidence="8" key="2">
    <citation type="submission" date="2025-08" db="UniProtKB">
        <authorList>
            <consortium name="Ensembl"/>
        </authorList>
    </citation>
    <scope>IDENTIFICATION</scope>
    <source>
        <strain evidence="8">Isolate ISIS603380</strain>
    </source>
</reference>
<dbReference type="FunFam" id="2.60.120.970:FF:000017">
    <property type="entry name" value="Bone morphogenetic protein 8a"/>
    <property type="match status" value="1"/>
</dbReference>
<dbReference type="InterPro" id="IPR015615">
    <property type="entry name" value="TGF-beta-rel"/>
</dbReference>
<comment type="subcellular location">
    <subcellularLocation>
        <location evidence="1">Secreted</location>
    </subcellularLocation>
</comment>
<keyword evidence="4" id="KW-0339">Growth factor</keyword>
<reference evidence="8" key="3">
    <citation type="submission" date="2025-09" db="UniProtKB">
        <authorList>
            <consortium name="Ensembl"/>
        </authorList>
    </citation>
    <scope>IDENTIFICATION</scope>
    <source>
        <strain evidence="8">Isolate ISIS603380</strain>
    </source>
</reference>
<sequence>LADSPRPRWLLGLALCALPGCPQRRLGARERRDMQREILAVLGLPASAPLFMLDLYHAMAGDDDDDGGRAEPGLGRADLVMSFVNMVERDYALAHQEPHWKEFWFDLTQIPTGEAVTVAEFRIYKVPSTHQVNRTLHVSMFEVVKEHSNRESDLFFLDLQTLRAGNEGWLVLDVTAASDRWLLNHNKNLGLRLYVETEDGHSVDPGLAGLLGSRAPRPKQPFVVTFFRVSPSPIRAPRAVRPLKRRPLKKTNELPQPHRLPGIFGEVRGWPGSEL</sequence>
<dbReference type="AlphaFoldDB" id="G3UL25"/>
<keyword evidence="6" id="KW-0325">Glycoprotein</keyword>
<evidence type="ECO:0000256" key="1">
    <source>
        <dbReference type="ARBA" id="ARBA00004613"/>
    </source>
</evidence>
<feature type="domain" description="TGF-beta propeptide" evidence="7">
    <location>
        <begin position="23"/>
        <end position="226"/>
    </location>
</feature>
<dbReference type="GO" id="GO:0005615">
    <property type="term" value="C:extracellular space"/>
    <property type="evidence" value="ECO:0007669"/>
    <property type="project" value="TreeGrafter"/>
</dbReference>
<dbReference type="PANTHER" id="PTHR11848:SF119">
    <property type="entry name" value="TGF-BETA FAMILY PROFILE DOMAIN-CONTAINING PROTEIN"/>
    <property type="match status" value="1"/>
</dbReference>
<evidence type="ECO:0000256" key="4">
    <source>
        <dbReference type="ARBA" id="ARBA00023030"/>
    </source>
</evidence>
<evidence type="ECO:0000256" key="5">
    <source>
        <dbReference type="ARBA" id="ARBA00023157"/>
    </source>
</evidence>
<comment type="similarity">
    <text evidence="2">Belongs to the TGF-beta family.</text>
</comment>
<evidence type="ECO:0000313" key="9">
    <source>
        <dbReference type="Proteomes" id="UP000007646"/>
    </source>
</evidence>
<dbReference type="GO" id="GO:0008083">
    <property type="term" value="F:growth factor activity"/>
    <property type="evidence" value="ECO:0007669"/>
    <property type="project" value="UniProtKB-KW"/>
</dbReference>
<dbReference type="InterPro" id="IPR001111">
    <property type="entry name" value="TGF-b_propeptide"/>
</dbReference>
<keyword evidence="3" id="KW-0964">Secreted</keyword>
<dbReference type="GeneTree" id="ENSGT00940000155272"/>
<dbReference type="PANTHER" id="PTHR11848">
    <property type="entry name" value="TGF-BETA FAMILY"/>
    <property type="match status" value="1"/>
</dbReference>
<keyword evidence="9" id="KW-1185">Reference proteome</keyword>
<dbReference type="Proteomes" id="UP000007646">
    <property type="component" value="Unassembled WGS sequence"/>
</dbReference>
<reference evidence="8 9" key="1">
    <citation type="submission" date="2009-06" db="EMBL/GenBank/DDBJ databases">
        <title>The Genome Sequence of Loxodonta africana (African elephant).</title>
        <authorList>
            <person name="Di Palma F."/>
            <person name="Heiman D."/>
            <person name="Young S."/>
            <person name="Johnson J."/>
            <person name="Lander E.S."/>
            <person name="Lindblad-Toh K."/>
        </authorList>
    </citation>
    <scope>NUCLEOTIDE SEQUENCE [LARGE SCALE GENOMIC DNA]</scope>
    <source>
        <strain evidence="8 9">Isolate ISIS603380</strain>
    </source>
</reference>
<keyword evidence="5" id="KW-1015">Disulfide bond</keyword>
<dbReference type="Gene3D" id="2.60.120.970">
    <property type="match status" value="1"/>
</dbReference>
<dbReference type="Pfam" id="PF00688">
    <property type="entry name" value="TGFb_propeptide"/>
    <property type="match status" value="1"/>
</dbReference>
<proteinExistence type="inferred from homology"/>
<accession>G3UL25</accession>
<name>G3UL25_LOXAF</name>
<dbReference type="GO" id="GO:0005125">
    <property type="term" value="F:cytokine activity"/>
    <property type="evidence" value="ECO:0007669"/>
    <property type="project" value="TreeGrafter"/>
</dbReference>
<organism evidence="8 9">
    <name type="scientific">Loxodonta africana</name>
    <name type="common">African elephant</name>
    <dbReference type="NCBI Taxonomy" id="9785"/>
    <lineage>
        <taxon>Eukaryota</taxon>
        <taxon>Metazoa</taxon>
        <taxon>Chordata</taxon>
        <taxon>Craniata</taxon>
        <taxon>Vertebrata</taxon>
        <taxon>Euteleostomi</taxon>
        <taxon>Mammalia</taxon>
        <taxon>Eutheria</taxon>
        <taxon>Afrotheria</taxon>
        <taxon>Proboscidea</taxon>
        <taxon>Elephantidae</taxon>
        <taxon>Loxodonta</taxon>
    </lineage>
</organism>
<evidence type="ECO:0000259" key="7">
    <source>
        <dbReference type="Pfam" id="PF00688"/>
    </source>
</evidence>